<dbReference type="CDD" id="cd01948">
    <property type="entry name" value="EAL"/>
    <property type="match status" value="1"/>
</dbReference>
<feature type="domain" description="EAL" evidence="1">
    <location>
        <begin position="1"/>
        <end position="253"/>
    </location>
</feature>
<dbReference type="Proteomes" id="UP000279029">
    <property type="component" value="Chromosome"/>
</dbReference>
<reference evidence="2 3" key="1">
    <citation type="submission" date="2018-09" db="EMBL/GenBank/DDBJ databases">
        <authorList>
            <person name="Postec A."/>
        </authorList>
    </citation>
    <scope>NUCLEOTIDE SEQUENCE [LARGE SCALE GENOMIC DNA]</scope>
    <source>
        <strain evidence="2">70B-A</strain>
    </source>
</reference>
<proteinExistence type="predicted"/>
<name>A0A3P7P8U2_9FIRM</name>
<dbReference type="SUPFAM" id="SSF141868">
    <property type="entry name" value="EAL domain-like"/>
    <property type="match status" value="1"/>
</dbReference>
<dbReference type="KEGG" id="cbar:PATL70BA_0745"/>
<dbReference type="SMART" id="SM00052">
    <property type="entry name" value="EAL"/>
    <property type="match status" value="1"/>
</dbReference>
<dbReference type="Pfam" id="PF00563">
    <property type="entry name" value="EAL"/>
    <property type="match status" value="1"/>
</dbReference>
<gene>
    <name evidence="2" type="ORF">PATL70BA_0745</name>
</gene>
<organism evidence="2 3">
    <name type="scientific">Petrocella atlantisensis</name>
    <dbReference type="NCBI Taxonomy" id="2173034"/>
    <lineage>
        <taxon>Bacteria</taxon>
        <taxon>Bacillati</taxon>
        <taxon>Bacillota</taxon>
        <taxon>Clostridia</taxon>
        <taxon>Lachnospirales</taxon>
        <taxon>Vallitaleaceae</taxon>
        <taxon>Petrocella</taxon>
    </lineage>
</organism>
<dbReference type="InterPro" id="IPR001633">
    <property type="entry name" value="EAL_dom"/>
</dbReference>
<dbReference type="AlphaFoldDB" id="A0A3P7P8U2"/>
<dbReference type="PANTHER" id="PTHR33121:SF82">
    <property type="entry name" value="SIGNAL TRANSDUCTION PROTEIN CONTAINING A EAL DOMAIN"/>
    <property type="match status" value="1"/>
</dbReference>
<dbReference type="Gene3D" id="3.20.20.450">
    <property type="entry name" value="EAL domain"/>
    <property type="match status" value="1"/>
</dbReference>
<dbReference type="GO" id="GO:0071111">
    <property type="term" value="F:cyclic-guanylate-specific phosphodiesterase activity"/>
    <property type="evidence" value="ECO:0007669"/>
    <property type="project" value="InterPro"/>
</dbReference>
<dbReference type="PANTHER" id="PTHR33121">
    <property type="entry name" value="CYCLIC DI-GMP PHOSPHODIESTERASE PDEF"/>
    <property type="match status" value="1"/>
</dbReference>
<protein>
    <recommendedName>
        <fullName evidence="1">EAL domain-containing protein</fullName>
    </recommendedName>
</protein>
<evidence type="ECO:0000313" key="2">
    <source>
        <dbReference type="EMBL" id="VDN46613.1"/>
    </source>
</evidence>
<dbReference type="InterPro" id="IPR035919">
    <property type="entry name" value="EAL_sf"/>
</dbReference>
<dbReference type="InterPro" id="IPR050706">
    <property type="entry name" value="Cyclic-di-GMP_PDE-like"/>
</dbReference>
<keyword evidence="3" id="KW-1185">Reference proteome</keyword>
<dbReference type="PROSITE" id="PS50883">
    <property type="entry name" value="EAL"/>
    <property type="match status" value="1"/>
</dbReference>
<evidence type="ECO:0000259" key="1">
    <source>
        <dbReference type="PROSITE" id="PS50883"/>
    </source>
</evidence>
<evidence type="ECO:0000313" key="3">
    <source>
        <dbReference type="Proteomes" id="UP000279029"/>
    </source>
</evidence>
<dbReference type="EMBL" id="LR130778">
    <property type="protein sequence ID" value="VDN46613.1"/>
    <property type="molecule type" value="Genomic_DNA"/>
</dbReference>
<accession>A0A3P7P8U2</accession>
<sequence length="414" mass="47862">MSHSYSTCELIDQESIEIYMQPIISHHEGFAIGIEAFVKGIHPRTKKVIEPNALFEKAMTEDLDMALGRLVIKKTVQVFRHIQNKHPESLLFININESMIRACEETHALKDLIEAHGISPKSVVFDIGNYENMTVEQIQAFIHQQRTFGFYISIDDIGKDYFNLDRIILFNPDIIKINHQYLAKLNNPSYSKRILKHMGQIAHEMGMVVVETGIETEKGLMLAFEQGAQYFQGYYIKEPVRVSEEDYVDLFDLQKGFELIRSHAKTATIEDMRHFMNKIVMFLDQLKAESHNWPQYSMEENVNQLFTAYPSIENGWIINREGIQISDAMINNTGFSSRNADIFKIHNKGYDYSEEDLYRFISGGSLEVWITKPYISLLTNSICVTTSSYIQAIGEEPHILCLVFNYELFKKSHL</sequence>